<dbReference type="eggNOG" id="COG0834">
    <property type="taxonomic scope" value="Bacteria"/>
</dbReference>
<dbReference type="SMART" id="SM00062">
    <property type="entry name" value="PBPb"/>
    <property type="match status" value="1"/>
</dbReference>
<dbReference type="OrthoDB" id="368476at2"/>
<accession>A0A016QNB3</accession>
<dbReference type="STRING" id="1476583.DEIPH_ctg046orf0077"/>
<keyword evidence="1 2" id="KW-0732">Signal</keyword>
<feature type="chain" id="PRO_5001485465" evidence="2">
    <location>
        <begin position="25"/>
        <end position="257"/>
    </location>
</feature>
<name>A0A016QNB3_9DEIO</name>
<dbReference type="RefSeq" id="WP_034359006.1">
    <property type="nucleotide sequence ID" value="NZ_JHAC01000044.1"/>
</dbReference>
<dbReference type="SUPFAM" id="SSF53850">
    <property type="entry name" value="Periplasmic binding protein-like II"/>
    <property type="match status" value="1"/>
</dbReference>
<dbReference type="PANTHER" id="PTHR35936:SF19">
    <property type="entry name" value="AMINO-ACID-BINDING PROTEIN YXEM-RELATED"/>
    <property type="match status" value="1"/>
</dbReference>
<feature type="domain" description="Solute-binding protein family 3/N-terminal" evidence="3">
    <location>
        <begin position="35"/>
        <end position="251"/>
    </location>
</feature>
<organism evidence="4 5">
    <name type="scientific">Deinococcus phoenicis</name>
    <dbReference type="NCBI Taxonomy" id="1476583"/>
    <lineage>
        <taxon>Bacteria</taxon>
        <taxon>Thermotogati</taxon>
        <taxon>Deinococcota</taxon>
        <taxon>Deinococci</taxon>
        <taxon>Deinococcales</taxon>
        <taxon>Deinococcaceae</taxon>
        <taxon>Deinococcus</taxon>
    </lineage>
</organism>
<proteinExistence type="predicted"/>
<comment type="caution">
    <text evidence="4">The sequence shown here is derived from an EMBL/GenBank/DDBJ whole genome shotgun (WGS) entry which is preliminary data.</text>
</comment>
<dbReference type="Proteomes" id="UP000020492">
    <property type="component" value="Unassembled WGS sequence"/>
</dbReference>
<dbReference type="Gene3D" id="3.40.190.10">
    <property type="entry name" value="Periplasmic binding protein-like II"/>
    <property type="match status" value="2"/>
</dbReference>
<evidence type="ECO:0000256" key="2">
    <source>
        <dbReference type="SAM" id="SignalP"/>
    </source>
</evidence>
<dbReference type="InterPro" id="IPR001638">
    <property type="entry name" value="Solute-binding_3/MltF_N"/>
</dbReference>
<reference evidence="4 5" key="1">
    <citation type="submission" date="2014-03" db="EMBL/GenBank/DDBJ databases">
        <title>Draft genome sequence of Deinococcus phoenicis 1P10ME.</title>
        <authorList>
            <person name="Stepanov V.G."/>
            <person name="Vaishampayan P."/>
            <person name="Venkateswaran K."/>
            <person name="Fox G.E."/>
        </authorList>
    </citation>
    <scope>NUCLEOTIDE SEQUENCE [LARGE SCALE GENOMIC DNA]</scope>
    <source>
        <strain evidence="4 5">1P10ME</strain>
    </source>
</reference>
<dbReference type="CDD" id="cd13530">
    <property type="entry name" value="PBP2_peptides_like"/>
    <property type="match status" value="1"/>
</dbReference>
<sequence length="257" mass="28041">MRHPRIRPLLFLIPVLAAFSPAQGATLAQVKASGVLRLATEGNYPPFNYYKNKTLTGFEVDLGNAIARQLGVKPVWTTVVFESLLLGLDRDRYDLVIASHGITPDRLKAVDFSTPHYCSGGVLVARPGGPRTIADLKGKVVTMGVNTTYLKYVQQLPGIGGVKTFPTTNDQLNAVLNKRADAMVLDRFNAIDASKVLPGKLQIGNIIFPERIGMAVRKNNPDLLNSVNKALATLMADGTYTKLSEQYFGQDVRCPRS</sequence>
<gene>
    <name evidence="4" type="ORF">DEIPH_ctg046orf0077</name>
</gene>
<evidence type="ECO:0000313" key="5">
    <source>
        <dbReference type="Proteomes" id="UP000020492"/>
    </source>
</evidence>
<dbReference type="PATRIC" id="fig|1476583.3.peg.2745"/>
<evidence type="ECO:0000313" key="4">
    <source>
        <dbReference type="EMBL" id="EYB67269.1"/>
    </source>
</evidence>
<dbReference type="AlphaFoldDB" id="A0A016QNB3"/>
<dbReference type="PANTHER" id="PTHR35936">
    <property type="entry name" value="MEMBRANE-BOUND LYTIC MUREIN TRANSGLYCOSYLASE F"/>
    <property type="match status" value="1"/>
</dbReference>
<dbReference type="EMBL" id="JHAC01000044">
    <property type="protein sequence ID" value="EYB67269.1"/>
    <property type="molecule type" value="Genomic_DNA"/>
</dbReference>
<evidence type="ECO:0000259" key="3">
    <source>
        <dbReference type="SMART" id="SM00062"/>
    </source>
</evidence>
<protein>
    <submittedName>
        <fullName evidence="4">Amino acid ABC transporter substrate-binding protein</fullName>
    </submittedName>
</protein>
<evidence type="ECO:0000256" key="1">
    <source>
        <dbReference type="ARBA" id="ARBA00022729"/>
    </source>
</evidence>
<feature type="signal peptide" evidence="2">
    <location>
        <begin position="1"/>
        <end position="24"/>
    </location>
</feature>
<keyword evidence="5" id="KW-1185">Reference proteome</keyword>
<dbReference type="Pfam" id="PF00497">
    <property type="entry name" value="SBP_bac_3"/>
    <property type="match status" value="1"/>
</dbReference>